<dbReference type="InterPro" id="IPR038109">
    <property type="entry name" value="DNA_bind_recomb_sf"/>
</dbReference>
<evidence type="ECO:0000313" key="3">
    <source>
        <dbReference type="EMBL" id="MBR0683056.1"/>
    </source>
</evidence>
<comment type="caution">
    <text evidence="3">The sequence shown here is derived from an EMBL/GenBank/DDBJ whole genome shotgun (WGS) entry which is preliminary data.</text>
</comment>
<dbReference type="Gene3D" id="3.90.1750.20">
    <property type="entry name" value="Putative Large Serine Recombinase, Chain B, Domain 2"/>
    <property type="match status" value="1"/>
</dbReference>
<dbReference type="AlphaFoldDB" id="A0A9X9XH70"/>
<keyword evidence="4" id="KW-1185">Reference proteome</keyword>
<dbReference type="InterPro" id="IPR036162">
    <property type="entry name" value="Resolvase-like_N_sf"/>
</dbReference>
<name>A0A9X9XH70_9PROT</name>
<dbReference type="Pfam" id="PF07508">
    <property type="entry name" value="Recombinase"/>
    <property type="match status" value="1"/>
</dbReference>
<dbReference type="PANTHER" id="PTHR30461:SF23">
    <property type="entry name" value="DNA RECOMBINASE-RELATED"/>
    <property type="match status" value="1"/>
</dbReference>
<dbReference type="InterPro" id="IPR006119">
    <property type="entry name" value="Resolv_N"/>
</dbReference>
<feature type="domain" description="Recombinase" evidence="2">
    <location>
        <begin position="175"/>
        <end position="298"/>
    </location>
</feature>
<dbReference type="PROSITE" id="PS51737">
    <property type="entry name" value="RECOMBINASE_DNA_BIND"/>
    <property type="match status" value="1"/>
</dbReference>
<dbReference type="SMART" id="SM00857">
    <property type="entry name" value="Resolvase"/>
    <property type="match status" value="1"/>
</dbReference>
<dbReference type="GO" id="GO:0000150">
    <property type="term" value="F:DNA strand exchange activity"/>
    <property type="evidence" value="ECO:0007669"/>
    <property type="project" value="InterPro"/>
</dbReference>
<dbReference type="Proteomes" id="UP001138709">
    <property type="component" value="Unassembled WGS sequence"/>
</dbReference>
<feature type="domain" description="Resolvase/invertase-type recombinase catalytic" evidence="1">
    <location>
        <begin position="1"/>
        <end position="144"/>
    </location>
</feature>
<reference evidence="3" key="1">
    <citation type="submission" date="2020-01" db="EMBL/GenBank/DDBJ databases">
        <authorList>
            <person name="Rat A."/>
        </authorList>
    </citation>
    <scope>NUCLEOTIDE SEQUENCE</scope>
    <source>
        <strain evidence="3">LMG 31228</strain>
    </source>
</reference>
<proteinExistence type="predicted"/>
<dbReference type="Pfam" id="PF00239">
    <property type="entry name" value="Resolvase"/>
    <property type="match status" value="1"/>
</dbReference>
<evidence type="ECO:0000259" key="1">
    <source>
        <dbReference type="PROSITE" id="PS51736"/>
    </source>
</evidence>
<dbReference type="InterPro" id="IPR011109">
    <property type="entry name" value="DNA_bind_recombinase_dom"/>
</dbReference>
<dbReference type="SUPFAM" id="SSF53041">
    <property type="entry name" value="Resolvase-like"/>
    <property type="match status" value="1"/>
</dbReference>
<dbReference type="FunFam" id="3.40.50.1390:FF:000008">
    <property type="entry name" value="DNA recombinase"/>
    <property type="match status" value="1"/>
</dbReference>
<dbReference type="GO" id="GO:0003677">
    <property type="term" value="F:DNA binding"/>
    <property type="evidence" value="ECO:0007669"/>
    <property type="project" value="InterPro"/>
</dbReference>
<gene>
    <name evidence="3" type="ORF">GXW74_21380</name>
</gene>
<reference evidence="3" key="2">
    <citation type="journal article" date="2021" name="Syst. Appl. Microbiol.">
        <title>Roseomonas hellenica sp. nov., isolated from roots of wild-growing Alkanna tinctoria.</title>
        <authorList>
            <person name="Rat A."/>
            <person name="Naranjo H.D."/>
            <person name="Lebbe L."/>
            <person name="Cnockaert M."/>
            <person name="Krigas N."/>
            <person name="Grigoriadou K."/>
            <person name="Maloupa E."/>
            <person name="Willems A."/>
        </authorList>
    </citation>
    <scope>NUCLEOTIDE SEQUENCE</scope>
    <source>
        <strain evidence="3">LMG 31228</strain>
    </source>
</reference>
<dbReference type="Gene3D" id="3.40.50.1390">
    <property type="entry name" value="Resolvase, N-terminal catalytic domain"/>
    <property type="match status" value="1"/>
</dbReference>
<dbReference type="PROSITE" id="PS51736">
    <property type="entry name" value="RECOMBINASES_3"/>
    <property type="match status" value="1"/>
</dbReference>
<accession>A0A9X9XH70</accession>
<organism evidence="3 4">
    <name type="scientific">Neoroseomonas eburnea</name>
    <dbReference type="NCBI Taxonomy" id="1346889"/>
    <lineage>
        <taxon>Bacteria</taxon>
        <taxon>Pseudomonadati</taxon>
        <taxon>Pseudomonadota</taxon>
        <taxon>Alphaproteobacteria</taxon>
        <taxon>Acetobacterales</taxon>
        <taxon>Acetobacteraceae</taxon>
        <taxon>Neoroseomonas</taxon>
    </lineage>
</organism>
<sequence length="497" mass="55312">MSTEHQQYSTENQADAIRRYAEARGIEIVRTYTDHGKSGVTIHGRDGLQALLQDVESGQADFNTILVYDVSRWGRFQDPDEAGYYEHICKKASITIQYCAEQFENDGSPIANIVKDVKRMMAGEYSRELSVKVFAGQCRLIERGCRQGGAAGFGLRRQLIDIGGNPKNLLQRGQQKSIQTDRVILVPGPEEEVGIVRWIYGAFVEGGRTEREIAAELNANGIWTDLGRAWTRGTVHQVLINPKYAGDNVWNRTSSKITEKPHRNRPEFWVRADDAFEAVVDRALFNAAQAIVQDRSQRLSNDEMLAALSSLLKARGQLSGLIIDEAEGLPSSSAYQYRFGSLLRAYELVGFTPDRDYGYVETNRALRRMYPDIVASVIAGIEAGGGSVVQDPETDLLKVNSELLLSIIIGRRTETAAGSARWHLRLDAGLVPDLTVAVRMAEGNLVPLDYYILPGIDMAEPRIRFEQHNEGGLDAYRFDDLGALYDLTGRVPLKEVA</sequence>
<dbReference type="InterPro" id="IPR050639">
    <property type="entry name" value="SSR_resolvase"/>
</dbReference>
<evidence type="ECO:0000259" key="2">
    <source>
        <dbReference type="PROSITE" id="PS51737"/>
    </source>
</evidence>
<dbReference type="PANTHER" id="PTHR30461">
    <property type="entry name" value="DNA-INVERTASE FROM LAMBDOID PROPHAGE"/>
    <property type="match status" value="1"/>
</dbReference>
<dbReference type="CDD" id="cd00338">
    <property type="entry name" value="Ser_Recombinase"/>
    <property type="match status" value="1"/>
</dbReference>
<evidence type="ECO:0000313" key="4">
    <source>
        <dbReference type="Proteomes" id="UP001138709"/>
    </source>
</evidence>
<protein>
    <submittedName>
        <fullName evidence="3">Recombinase family protein</fullName>
    </submittedName>
</protein>
<dbReference type="EMBL" id="JAAEDL010000026">
    <property type="protein sequence ID" value="MBR0683056.1"/>
    <property type="molecule type" value="Genomic_DNA"/>
</dbReference>